<keyword evidence="1" id="KW-0472">Membrane</keyword>
<gene>
    <name evidence="2" type="ordered locus">Ngar_c08310</name>
</gene>
<keyword evidence="3" id="KW-1185">Reference proteome</keyword>
<evidence type="ECO:0000256" key="1">
    <source>
        <dbReference type="SAM" id="Phobius"/>
    </source>
</evidence>
<feature type="transmembrane region" description="Helical" evidence="1">
    <location>
        <begin position="174"/>
        <end position="196"/>
    </location>
</feature>
<accession>K0IG35</accession>
<reference evidence="2 3" key="1">
    <citation type="journal article" date="2012" name="Environ. Microbiol.">
        <title>The genome of the ammonia-oxidizing Candidatus Nitrososphaera gargensis: insights into metabolic versatility and environmental adaptations.</title>
        <authorList>
            <person name="Spang A."/>
            <person name="Poehlein A."/>
            <person name="Offre P."/>
            <person name="Zumbragel S."/>
            <person name="Haider S."/>
            <person name="Rychlik N."/>
            <person name="Nowka B."/>
            <person name="Schmeisser C."/>
            <person name="Lebedeva E.V."/>
            <person name="Rattei T."/>
            <person name="Bohm C."/>
            <person name="Schmid M."/>
            <person name="Galushko A."/>
            <person name="Hatzenpichler R."/>
            <person name="Weinmaier T."/>
            <person name="Daniel R."/>
            <person name="Schleper C."/>
            <person name="Spieck E."/>
            <person name="Streit W."/>
            <person name="Wagner M."/>
        </authorList>
    </citation>
    <scope>NUCLEOTIDE SEQUENCE [LARGE SCALE GENOMIC DNA]</scope>
    <source>
        <strain evidence="3">Ga9.2</strain>
    </source>
</reference>
<dbReference type="InParanoid" id="K0IG35"/>
<proteinExistence type="predicted"/>
<dbReference type="STRING" id="1237085.Ngar_c08310"/>
<name>K0IG35_NITGG</name>
<protein>
    <submittedName>
        <fullName evidence="2">Uncharacterized protein</fullName>
    </submittedName>
</protein>
<feature type="transmembrane region" description="Helical" evidence="1">
    <location>
        <begin position="143"/>
        <end position="162"/>
    </location>
</feature>
<feature type="transmembrane region" description="Helical" evidence="1">
    <location>
        <begin position="12"/>
        <end position="40"/>
    </location>
</feature>
<keyword evidence="1" id="KW-1133">Transmembrane helix</keyword>
<dbReference type="BioCyc" id="CNIT1237085:G1324-829-MONOMER"/>
<feature type="transmembrane region" description="Helical" evidence="1">
    <location>
        <begin position="52"/>
        <end position="70"/>
    </location>
</feature>
<sequence length="205" mass="22123">MQIESNKGSSLTAAKALAILVVGGSVLVSIGVVILGQMVGKGIESVMIIHDYYTVLAIMSGAGFIGVLIFGSTSMGQQVQRRLDSINVLKVLAFTAVASAFLIEITGTIGYIEYRLPTPDSAKSKILEIFPFAHAPMFEVMEYLGLVGTMWTGLVAYLTWHFKERMFTDAGVKNMMIILISLAIFYALYISLMGIVPTKIASVQG</sequence>
<feature type="transmembrane region" description="Helical" evidence="1">
    <location>
        <begin position="91"/>
        <end position="112"/>
    </location>
</feature>
<dbReference type="AlphaFoldDB" id="K0IG35"/>
<dbReference type="RefSeq" id="WP_015018318.1">
    <property type="nucleotide sequence ID" value="NC_018719.1"/>
</dbReference>
<dbReference type="EMBL" id="CP002408">
    <property type="protein sequence ID" value="AFU57773.1"/>
    <property type="molecule type" value="Genomic_DNA"/>
</dbReference>
<evidence type="ECO:0000313" key="3">
    <source>
        <dbReference type="Proteomes" id="UP000008037"/>
    </source>
</evidence>
<dbReference type="GeneID" id="13795226"/>
<dbReference type="HOGENOM" id="CLU_1478964_0_0_2"/>
<dbReference type="KEGG" id="nga:Ngar_c08310"/>
<organism evidence="2 3">
    <name type="scientific">Nitrososphaera gargensis (strain Ga9.2)</name>
    <dbReference type="NCBI Taxonomy" id="1237085"/>
    <lineage>
        <taxon>Archaea</taxon>
        <taxon>Nitrososphaerota</taxon>
        <taxon>Nitrososphaeria</taxon>
        <taxon>Nitrososphaerales</taxon>
        <taxon>Nitrososphaeraceae</taxon>
        <taxon>Nitrososphaera</taxon>
    </lineage>
</organism>
<keyword evidence="1" id="KW-0812">Transmembrane</keyword>
<dbReference type="OrthoDB" id="8218at2157"/>
<dbReference type="Proteomes" id="UP000008037">
    <property type="component" value="Chromosome"/>
</dbReference>
<evidence type="ECO:0000313" key="2">
    <source>
        <dbReference type="EMBL" id="AFU57773.1"/>
    </source>
</evidence>